<feature type="transmembrane region" description="Helical" evidence="3">
    <location>
        <begin position="433"/>
        <end position="452"/>
    </location>
</feature>
<evidence type="ECO:0000313" key="8">
    <source>
        <dbReference type="Proteomes" id="UP000266841"/>
    </source>
</evidence>
<keyword evidence="3" id="KW-0472">Membrane</keyword>
<dbReference type="SMART" id="SM00100">
    <property type="entry name" value="cNMP"/>
    <property type="match status" value="1"/>
</dbReference>
<keyword evidence="3" id="KW-0812">Transmembrane</keyword>
<feature type="transmembrane region" description="Helical" evidence="3">
    <location>
        <begin position="458"/>
        <end position="478"/>
    </location>
</feature>
<dbReference type="SMART" id="SM00054">
    <property type="entry name" value="EFh"/>
    <property type="match status" value="3"/>
</dbReference>
<dbReference type="InterPro" id="IPR011992">
    <property type="entry name" value="EF-hand-dom_pair"/>
</dbReference>
<gene>
    <name evidence="7" type="ORF">THAOC_22378</name>
</gene>
<dbReference type="SUPFAM" id="SSF51206">
    <property type="entry name" value="cAMP-binding domain-like"/>
    <property type="match status" value="1"/>
</dbReference>
<accession>K0RYL9</accession>
<keyword evidence="3" id="KW-1133">Transmembrane helix</keyword>
<feature type="domain" description="STAS" evidence="6">
    <location>
        <begin position="513"/>
        <end position="618"/>
    </location>
</feature>
<dbReference type="InterPro" id="IPR052706">
    <property type="entry name" value="Membrane-Transporter-like"/>
</dbReference>
<dbReference type="PANTHER" id="PTHR43310">
    <property type="entry name" value="SULFATE TRANSPORTER YBAR-RELATED"/>
    <property type="match status" value="1"/>
</dbReference>
<dbReference type="PROSITE" id="PS50042">
    <property type="entry name" value="CNMP_BINDING_3"/>
    <property type="match status" value="1"/>
</dbReference>
<evidence type="ECO:0000259" key="5">
    <source>
        <dbReference type="PROSITE" id="PS50222"/>
    </source>
</evidence>
<sequence length="1151" mass="126094">MCKPESPVGNNDESGGGRDVENQRVDGNDPDEESISSKDSLVKDDERHAHDEPTTASLVASAVVCFVIYFVFCIVFSSVVWDPLAFASSTDPTFGVPQGVGINLLGIAIGCVAFAAKSGSKAVMAGPDLIPVVFFAQAGASVVAYLSSTSSDPYAECSDVAHHRILGGGGYDDSSDPCAHRRLADDEVYLDSDAKMQVVPTTLAAMMIGNAVTGLLFFGLGKMRNTAAVIGFIPAAERLQGEDLPHANDPWVPLTIALVYGVTLYALKRKHIIAAEKLILGFITVPLILFFVITAAMGVPMEQLREEGWFLTQQGDGIECTANCPFTVTQFWQGWDIAYSGGQGNGVAWAALPRVIPIFIMGSVMTTLDNMLKLTSSEKALGVDLDYNHEMKLGGKATILSSLFVGSPAYGQTKFNVMNLSIARTSTSAVPSMLLGTISVLFFLSGLAGPVIPMVPGLLVVFCLGLVLATFEFMFAFMHAAKPPVILKGAECCSSAVRSEKHEKQLAILACWYEVDNFVFFGTANAIYHLLKSHVEHQATLPSPNRMKYFILDLQGVTGIDLTSRDVFIKVKRLLKDNGITPIWSTPFGGKIMRKLEKWGIIEVGEPFDSTDLALSHVEDECLLRAHKLCEKWLLNDTVRSIFEQQTMASIFSLSVRSDQKSLASTRLRPWGVRVYYKAGEVVFTESSKDDSLYLLYDGEVEVQSTDGSCRAVFNGSFFNLDALLVSLGSLPGPPTTVCAMAKKDTMVLKFTKRKFHQCMVQDGALTQKLLLALIVQNEACRPGKKRTLWKVDKESPLLVIDTKNFTGSVANRLLRGEDYIINLTSTQIENFSSIYDIIAADEEGEEIPMDSFADYVRQEAQAHGSTLDPDRFKSLIDKYGIDQDGDGRLSKDEFLDFLRGLIIAAIPAEEVATLESSYAAALAEKPDEPMDETRIKELFYSLGFDVHHPGIHAVLGNVDANGDGEIDFDEFMAGVGMMKKLLVQSHELDDAFMEYKGKAAKIKRTWTSELALDQLETNWTKKRRPTITKKMSDLFTADSDSIKGESTHSRRLDSSTSDTCGMKRPSSVAKQLSNLFTHGDRGVNNDSESHEDNSDTDKSKSDLVASDLVAFLGIEIKEAEEMIFLADEDYDDDAGSIDRAEFQHFMSTWA</sequence>
<evidence type="ECO:0000256" key="1">
    <source>
        <dbReference type="ARBA" id="ARBA00022837"/>
    </source>
</evidence>
<dbReference type="Gene3D" id="2.60.120.10">
    <property type="entry name" value="Jelly Rolls"/>
    <property type="match status" value="1"/>
</dbReference>
<evidence type="ECO:0000259" key="4">
    <source>
        <dbReference type="PROSITE" id="PS50042"/>
    </source>
</evidence>
<dbReference type="GO" id="GO:0005509">
    <property type="term" value="F:calcium ion binding"/>
    <property type="evidence" value="ECO:0007669"/>
    <property type="project" value="InterPro"/>
</dbReference>
<dbReference type="SUPFAM" id="SSF52091">
    <property type="entry name" value="SpoIIaa-like"/>
    <property type="match status" value="1"/>
</dbReference>
<feature type="domain" description="Cyclic nucleotide-binding" evidence="4">
    <location>
        <begin position="675"/>
        <end position="777"/>
    </location>
</feature>
<dbReference type="InterPro" id="IPR018490">
    <property type="entry name" value="cNMP-bd_dom_sf"/>
</dbReference>
<evidence type="ECO:0000256" key="3">
    <source>
        <dbReference type="SAM" id="Phobius"/>
    </source>
</evidence>
<feature type="region of interest" description="Disordered" evidence="2">
    <location>
        <begin position="1040"/>
        <end position="1101"/>
    </location>
</feature>
<dbReference type="InterPro" id="IPR002048">
    <property type="entry name" value="EF_hand_dom"/>
</dbReference>
<feature type="transmembrane region" description="Helical" evidence="3">
    <location>
        <begin position="198"/>
        <end position="220"/>
    </location>
</feature>
<dbReference type="Pfam" id="PF00027">
    <property type="entry name" value="cNMP_binding"/>
    <property type="match status" value="1"/>
</dbReference>
<dbReference type="PANTHER" id="PTHR43310:SF2">
    <property type="entry name" value="SLC26A_SULP TRANSPORTER DOMAIN-CONTAINING PROTEIN"/>
    <property type="match status" value="1"/>
</dbReference>
<feature type="transmembrane region" description="Helical" evidence="3">
    <location>
        <begin position="278"/>
        <end position="299"/>
    </location>
</feature>
<name>K0RYL9_THAOC</name>
<evidence type="ECO:0000256" key="2">
    <source>
        <dbReference type="SAM" id="MobiDB-lite"/>
    </source>
</evidence>
<organism evidence="7 8">
    <name type="scientific">Thalassiosira oceanica</name>
    <name type="common">Marine diatom</name>
    <dbReference type="NCBI Taxonomy" id="159749"/>
    <lineage>
        <taxon>Eukaryota</taxon>
        <taxon>Sar</taxon>
        <taxon>Stramenopiles</taxon>
        <taxon>Ochrophyta</taxon>
        <taxon>Bacillariophyta</taxon>
        <taxon>Coscinodiscophyceae</taxon>
        <taxon>Thalassiosirophycidae</taxon>
        <taxon>Thalassiosirales</taxon>
        <taxon>Thalassiosiraceae</taxon>
        <taxon>Thalassiosira</taxon>
    </lineage>
</organism>
<reference evidence="7 8" key="1">
    <citation type="journal article" date="2012" name="Genome Biol.">
        <title>Genome and low-iron response of an oceanic diatom adapted to chronic iron limitation.</title>
        <authorList>
            <person name="Lommer M."/>
            <person name="Specht M."/>
            <person name="Roy A.S."/>
            <person name="Kraemer L."/>
            <person name="Andreson R."/>
            <person name="Gutowska M.A."/>
            <person name="Wolf J."/>
            <person name="Bergner S.V."/>
            <person name="Schilhabel M.B."/>
            <person name="Klostermeier U.C."/>
            <person name="Beiko R.G."/>
            <person name="Rosenstiel P."/>
            <person name="Hippler M."/>
            <person name="Laroche J."/>
        </authorList>
    </citation>
    <scope>NUCLEOTIDE SEQUENCE [LARGE SCALE GENOMIC DNA]</scope>
    <source>
        <strain evidence="7 8">CCMP1005</strain>
    </source>
</reference>
<dbReference type="Pfam" id="PF13499">
    <property type="entry name" value="EF-hand_7"/>
    <property type="match status" value="1"/>
</dbReference>
<feature type="domain" description="EF-hand" evidence="5">
    <location>
        <begin position="882"/>
        <end position="905"/>
    </location>
</feature>
<dbReference type="Gene3D" id="3.30.750.24">
    <property type="entry name" value="STAS domain"/>
    <property type="match status" value="1"/>
</dbReference>
<dbReference type="PROSITE" id="PS00018">
    <property type="entry name" value="EF_HAND_1"/>
    <property type="match status" value="2"/>
</dbReference>
<dbReference type="InterPro" id="IPR000595">
    <property type="entry name" value="cNMP-bd_dom"/>
</dbReference>
<feature type="region of interest" description="Disordered" evidence="2">
    <location>
        <begin position="1"/>
        <end position="49"/>
    </location>
</feature>
<evidence type="ECO:0000313" key="7">
    <source>
        <dbReference type="EMBL" id="EJK57564.1"/>
    </source>
</evidence>
<evidence type="ECO:0000259" key="6">
    <source>
        <dbReference type="PROSITE" id="PS50801"/>
    </source>
</evidence>
<feature type="compositionally biased region" description="Basic and acidic residues" evidence="2">
    <location>
        <begin position="15"/>
        <end position="27"/>
    </location>
</feature>
<dbReference type="InterPro" id="IPR036513">
    <property type="entry name" value="STAS_dom_sf"/>
</dbReference>
<dbReference type="InterPro" id="IPR018247">
    <property type="entry name" value="EF_Hand_1_Ca_BS"/>
</dbReference>
<dbReference type="Gene3D" id="1.10.238.10">
    <property type="entry name" value="EF-hand"/>
    <property type="match status" value="2"/>
</dbReference>
<dbReference type="EMBL" id="AGNL01027868">
    <property type="protein sequence ID" value="EJK57564.1"/>
    <property type="molecule type" value="Genomic_DNA"/>
</dbReference>
<dbReference type="CDD" id="cd00038">
    <property type="entry name" value="CAP_ED"/>
    <property type="match status" value="1"/>
</dbReference>
<keyword evidence="8" id="KW-1185">Reference proteome</keyword>
<feature type="domain" description="EF-hand" evidence="5">
    <location>
        <begin position="959"/>
        <end position="982"/>
    </location>
</feature>
<comment type="caution">
    <text evidence="7">The sequence shown here is derived from an EMBL/GenBank/DDBJ whole genome shotgun (WGS) entry which is preliminary data.</text>
</comment>
<feature type="compositionally biased region" description="Basic and acidic residues" evidence="2">
    <location>
        <begin position="1041"/>
        <end position="1054"/>
    </location>
</feature>
<feature type="compositionally biased region" description="Basic and acidic residues" evidence="2">
    <location>
        <begin position="1079"/>
        <end position="1101"/>
    </location>
</feature>
<dbReference type="CDD" id="cd07042">
    <property type="entry name" value="STAS_SulP_like_sulfate_transporter"/>
    <property type="match status" value="1"/>
</dbReference>
<dbReference type="CDD" id="cd00051">
    <property type="entry name" value="EFh"/>
    <property type="match status" value="1"/>
</dbReference>
<protein>
    <submittedName>
        <fullName evidence="7">Uncharacterized protein</fullName>
    </submittedName>
</protein>
<dbReference type="SUPFAM" id="SSF47473">
    <property type="entry name" value="EF-hand"/>
    <property type="match status" value="1"/>
</dbReference>
<feature type="transmembrane region" description="Helical" evidence="3">
    <location>
        <begin position="128"/>
        <end position="146"/>
    </location>
</feature>
<dbReference type="PROSITE" id="PS50222">
    <property type="entry name" value="EF_HAND_2"/>
    <property type="match status" value="2"/>
</dbReference>
<dbReference type="Proteomes" id="UP000266841">
    <property type="component" value="Unassembled WGS sequence"/>
</dbReference>
<feature type="transmembrane region" description="Helical" evidence="3">
    <location>
        <begin position="56"/>
        <end position="80"/>
    </location>
</feature>
<dbReference type="InterPro" id="IPR002645">
    <property type="entry name" value="STAS_dom"/>
</dbReference>
<dbReference type="OrthoDB" id="409725at2759"/>
<keyword evidence="1" id="KW-0106">Calcium</keyword>
<dbReference type="AlphaFoldDB" id="K0RYL9"/>
<dbReference type="InterPro" id="IPR014710">
    <property type="entry name" value="RmlC-like_jellyroll"/>
</dbReference>
<feature type="compositionally biased region" description="Basic and acidic residues" evidence="2">
    <location>
        <begin position="40"/>
        <end position="49"/>
    </location>
</feature>
<feature type="transmembrane region" description="Helical" evidence="3">
    <location>
        <begin position="100"/>
        <end position="116"/>
    </location>
</feature>
<dbReference type="PROSITE" id="PS50801">
    <property type="entry name" value="STAS"/>
    <property type="match status" value="1"/>
</dbReference>
<proteinExistence type="predicted"/>